<dbReference type="PANTHER" id="PTHR15976:SF17">
    <property type="entry name" value="CONSTITUTIVE COACTIVATOR OF PEROXISOME PROLIFERATOR-ACTIVATED RECEPTOR GAMMA"/>
    <property type="match status" value="1"/>
</dbReference>
<dbReference type="AlphaFoldDB" id="A0A7J5X6P2"/>
<sequence length="782" mass="86391">MAHLHSDKFFNLCTKSSTSQHQVIYTQAVGRWHLIFGVMLVEPWLACFPAWPAGSLPPQLQPVASSSRISQASCPERPSALDADTRPDPGVATISDTDGIWTALGMGVKGLQSFMDRCCPEACVSVNLREMSRQHAAKRQTGCTTTANSTVEFISDPHLLWMVWPACATGTRVKTGVWGAVEGVHGWAEGLGGGLQLSWHQTGLLLRRSGGRAEETGVGEEETQSEREISKLFRYIKAQGEQPGRELFCLPSGLATFTCFALRSAFSRPITMKSQSSKHCENKFLIVRKLFYNGLNLISINRSCYTFLNVYLAVRRSLGQEVFCSVREADYEIASYARQHGSMGILGQDSDFIIYDSLTTVMYDRQRLCQTIGLTVAQLPLLACLLGNDVVSEDKMLHIRNNAMATYRIYNPTAHSGAPQGQMVMAVSHLVSSVWGREEQETGLIPQTLNLSAPHRELLKRGVRSYLLPGEEAIQLGDISAPSSAFEKHVSSEILKACREKHVAAEGFMVYSVLCEGVIECSNTLEDEEDTELLPQALVYKPCRQRIYGLLLLNGHEDNPPVLDLLWFGNGPEVSSLRLKSFLSMFDCQELSELYGAVEDSLLAALCLVTYIALQLPFLCSRAVQLGSLYVRGLAHLLGANCASGGPLPGAALMPWSSFDGRLFHSKYLLAHSGSDNTVLLDRDPFCLSQFLCLREKLTETCRKRGRVLQSRPKAPQQAPGPPNRDRHTGGGENWSERGETTGGGWKERGEARGDPNKCENRERLWERGGGTRGEHFHPHPR</sequence>
<dbReference type="OrthoDB" id="25987at2759"/>
<feature type="non-terminal residue" evidence="3">
    <location>
        <position position="782"/>
    </location>
</feature>
<dbReference type="SUPFAM" id="SSF88723">
    <property type="entry name" value="PIN domain-like"/>
    <property type="match status" value="1"/>
</dbReference>
<feature type="region of interest" description="Disordered" evidence="2">
    <location>
        <begin position="705"/>
        <end position="782"/>
    </location>
</feature>
<evidence type="ECO:0000313" key="4">
    <source>
        <dbReference type="Proteomes" id="UP000518266"/>
    </source>
</evidence>
<comment type="caution">
    <text evidence="3">The sequence shown here is derived from an EMBL/GenBank/DDBJ whole genome shotgun (WGS) entry which is preliminary data.</text>
</comment>
<accession>A0A7J5X6P2</accession>
<evidence type="ECO:0000313" key="3">
    <source>
        <dbReference type="EMBL" id="KAF3832513.1"/>
    </source>
</evidence>
<feature type="compositionally biased region" description="Basic and acidic residues" evidence="2">
    <location>
        <begin position="724"/>
        <end position="767"/>
    </location>
</feature>
<protein>
    <recommendedName>
        <fullName evidence="5">Constitutive coactivator of peroxisome proliferator-activated receptor gamma</fullName>
    </recommendedName>
</protein>
<dbReference type="Proteomes" id="UP000518266">
    <property type="component" value="Unassembled WGS sequence"/>
</dbReference>
<evidence type="ECO:0000256" key="1">
    <source>
        <dbReference type="ARBA" id="ARBA00009495"/>
    </source>
</evidence>
<organism evidence="3 4">
    <name type="scientific">Dissostichus mawsoni</name>
    <name type="common">Antarctic cod</name>
    <dbReference type="NCBI Taxonomy" id="36200"/>
    <lineage>
        <taxon>Eukaryota</taxon>
        <taxon>Metazoa</taxon>
        <taxon>Chordata</taxon>
        <taxon>Craniata</taxon>
        <taxon>Vertebrata</taxon>
        <taxon>Euteleostomi</taxon>
        <taxon>Actinopterygii</taxon>
        <taxon>Neopterygii</taxon>
        <taxon>Teleostei</taxon>
        <taxon>Neoteleostei</taxon>
        <taxon>Acanthomorphata</taxon>
        <taxon>Eupercaria</taxon>
        <taxon>Perciformes</taxon>
        <taxon>Notothenioidei</taxon>
        <taxon>Nototheniidae</taxon>
        <taxon>Dissostichus</taxon>
    </lineage>
</organism>
<keyword evidence="4" id="KW-1185">Reference proteome</keyword>
<reference evidence="3 4" key="1">
    <citation type="submission" date="2020-03" db="EMBL/GenBank/DDBJ databases">
        <title>Dissostichus mawsoni Genome sequencing and assembly.</title>
        <authorList>
            <person name="Park H."/>
        </authorList>
    </citation>
    <scope>NUCLEOTIDE SEQUENCE [LARGE SCALE GENOMIC DNA]</scope>
    <source>
        <strain evidence="3">DM0001</strain>
        <tissue evidence="3">Muscle</tissue>
    </source>
</reference>
<dbReference type="InterPro" id="IPR029060">
    <property type="entry name" value="PIN-like_dom_sf"/>
</dbReference>
<dbReference type="GO" id="GO:0005634">
    <property type="term" value="C:nucleus"/>
    <property type="evidence" value="ECO:0007669"/>
    <property type="project" value="TreeGrafter"/>
</dbReference>
<evidence type="ECO:0000256" key="2">
    <source>
        <dbReference type="SAM" id="MobiDB-lite"/>
    </source>
</evidence>
<dbReference type="PANTHER" id="PTHR15976">
    <property type="entry name" value="CONSTITUTIVE COACTIVATOR OF PEROXISOME PROLIFERATOR-ACTIVATED RECEPTOR GAMMA"/>
    <property type="match status" value="1"/>
</dbReference>
<feature type="compositionally biased region" description="Basic and acidic residues" evidence="2">
    <location>
        <begin position="773"/>
        <end position="782"/>
    </location>
</feature>
<dbReference type="EMBL" id="JAAKFY010000027">
    <property type="protein sequence ID" value="KAF3832513.1"/>
    <property type="molecule type" value="Genomic_DNA"/>
</dbReference>
<proteinExistence type="inferred from homology"/>
<gene>
    <name evidence="3" type="ORF">F7725_026178</name>
</gene>
<name>A0A7J5X6P2_DISMA</name>
<dbReference type="InterPro" id="IPR026784">
    <property type="entry name" value="Coact_PPARg"/>
</dbReference>
<comment type="similarity">
    <text evidence="1">Belongs to the constitutive coactivator of PPAR-gamma family.</text>
</comment>
<evidence type="ECO:0008006" key="5">
    <source>
        <dbReference type="Google" id="ProtNLM"/>
    </source>
</evidence>